<dbReference type="Pfam" id="PF19305">
    <property type="entry name" value="MmgE_PrpD_C"/>
    <property type="match status" value="1"/>
</dbReference>
<protein>
    <recommendedName>
        <fullName evidence="1">MmgE/PrpD C-terminal domain-containing protein</fullName>
    </recommendedName>
</protein>
<keyword evidence="3" id="KW-1185">Reference proteome</keyword>
<feature type="domain" description="MmgE/PrpD C-terminal" evidence="1">
    <location>
        <begin position="22"/>
        <end position="124"/>
    </location>
</feature>
<dbReference type="Gene3D" id="3.30.1330.120">
    <property type="entry name" value="2-methylcitrate dehydratase PrpD"/>
    <property type="match status" value="1"/>
</dbReference>
<dbReference type="SUPFAM" id="SSF103378">
    <property type="entry name" value="2-methylcitrate dehydratase PrpD"/>
    <property type="match status" value="1"/>
</dbReference>
<organism evidence="2 3">
    <name type="scientific">Pelagivirga sediminicola</name>
    <dbReference type="NCBI Taxonomy" id="2170575"/>
    <lineage>
        <taxon>Bacteria</taxon>
        <taxon>Pseudomonadati</taxon>
        <taxon>Pseudomonadota</taxon>
        <taxon>Alphaproteobacteria</taxon>
        <taxon>Rhodobacterales</taxon>
        <taxon>Paracoccaceae</taxon>
        <taxon>Pelagivirga</taxon>
    </lineage>
</organism>
<dbReference type="PANTHER" id="PTHR16943">
    <property type="entry name" value="2-METHYLCITRATE DEHYDRATASE-RELATED"/>
    <property type="match status" value="1"/>
</dbReference>
<dbReference type="InterPro" id="IPR042188">
    <property type="entry name" value="MmgE/PrpD_sf_2"/>
</dbReference>
<gene>
    <name evidence="2" type="ORF">DC366_14115</name>
</gene>
<dbReference type="InterPro" id="IPR045337">
    <property type="entry name" value="MmgE_PrpD_C"/>
</dbReference>
<dbReference type="AlphaFoldDB" id="A0A2T7G500"/>
<evidence type="ECO:0000259" key="1">
    <source>
        <dbReference type="Pfam" id="PF19305"/>
    </source>
</evidence>
<sequence length="144" mass="15406">MYPVVIVGYILARCPGLPDHFTYLVACGLIDGRVDQASFTPGAITRADLLDLAREVTFENAEKGTTGFPVYFPGHLIVTTTDGRTIEKRVAINRGNPVGDKFQANVADVVTADQAQAILTALLELDKAEDCSALLDAVKGRGKV</sequence>
<dbReference type="PANTHER" id="PTHR16943:SF8">
    <property type="entry name" value="2-METHYLCITRATE DEHYDRATASE"/>
    <property type="match status" value="1"/>
</dbReference>
<proteinExistence type="predicted"/>
<dbReference type="EMBL" id="QCYH01000008">
    <property type="protein sequence ID" value="PVA09513.1"/>
    <property type="molecule type" value="Genomic_DNA"/>
</dbReference>
<accession>A0A2T7G500</accession>
<comment type="caution">
    <text evidence="2">The sequence shown here is derived from an EMBL/GenBank/DDBJ whole genome shotgun (WGS) entry which is preliminary data.</text>
</comment>
<dbReference type="InterPro" id="IPR036148">
    <property type="entry name" value="MmgE/PrpD_sf"/>
</dbReference>
<reference evidence="2 3" key="1">
    <citation type="submission" date="2018-04" db="EMBL/GenBank/DDBJ databases">
        <title>Pelagivirga bohaiensis gen. nov., sp. nov., a bacterium isolated from the Bohai Sea.</title>
        <authorList>
            <person name="Ji X."/>
        </authorList>
    </citation>
    <scope>NUCLEOTIDE SEQUENCE [LARGE SCALE GENOMIC DNA]</scope>
    <source>
        <strain evidence="2 3">BH-SD19</strain>
    </source>
</reference>
<name>A0A2T7G500_9RHOB</name>
<dbReference type="GO" id="GO:0016829">
    <property type="term" value="F:lyase activity"/>
    <property type="evidence" value="ECO:0007669"/>
    <property type="project" value="InterPro"/>
</dbReference>
<dbReference type="Proteomes" id="UP000244446">
    <property type="component" value="Unassembled WGS sequence"/>
</dbReference>
<evidence type="ECO:0000313" key="2">
    <source>
        <dbReference type="EMBL" id="PVA09513.1"/>
    </source>
</evidence>
<dbReference type="InterPro" id="IPR005656">
    <property type="entry name" value="MmgE_PrpD"/>
</dbReference>
<evidence type="ECO:0000313" key="3">
    <source>
        <dbReference type="Proteomes" id="UP000244446"/>
    </source>
</evidence>